<sequence length="98" mass="11653">MQLKKVGMYRPVSKDDKKITKRERRLGRVVINKQVNYTQKEWKAKKCKEAETRKKRNEGNMRKPEQDIKNQQRCVKCSRVVGCDMNGRKHKCDCGKIK</sequence>
<evidence type="ECO:0000313" key="2">
    <source>
        <dbReference type="EMBL" id="KKN69803.1"/>
    </source>
</evidence>
<comment type="caution">
    <text evidence="2">The sequence shown here is derived from an EMBL/GenBank/DDBJ whole genome shotgun (WGS) entry which is preliminary data.</text>
</comment>
<accession>A0A0F9VVR5</accession>
<feature type="region of interest" description="Disordered" evidence="1">
    <location>
        <begin position="1"/>
        <end position="24"/>
    </location>
</feature>
<evidence type="ECO:0000256" key="1">
    <source>
        <dbReference type="SAM" id="MobiDB-lite"/>
    </source>
</evidence>
<organism evidence="2">
    <name type="scientific">marine sediment metagenome</name>
    <dbReference type="NCBI Taxonomy" id="412755"/>
    <lineage>
        <taxon>unclassified sequences</taxon>
        <taxon>metagenomes</taxon>
        <taxon>ecological metagenomes</taxon>
    </lineage>
</organism>
<feature type="region of interest" description="Disordered" evidence="1">
    <location>
        <begin position="48"/>
        <end position="68"/>
    </location>
</feature>
<gene>
    <name evidence="2" type="ORF">LCGC14_0437490</name>
</gene>
<reference evidence="2" key="1">
    <citation type="journal article" date="2015" name="Nature">
        <title>Complex archaea that bridge the gap between prokaryotes and eukaryotes.</title>
        <authorList>
            <person name="Spang A."/>
            <person name="Saw J.H."/>
            <person name="Jorgensen S.L."/>
            <person name="Zaremba-Niedzwiedzka K."/>
            <person name="Martijn J."/>
            <person name="Lind A.E."/>
            <person name="van Eijk R."/>
            <person name="Schleper C."/>
            <person name="Guy L."/>
            <person name="Ettema T.J."/>
        </authorList>
    </citation>
    <scope>NUCLEOTIDE SEQUENCE</scope>
</reference>
<name>A0A0F9VVR5_9ZZZZ</name>
<dbReference type="EMBL" id="LAZR01000418">
    <property type="protein sequence ID" value="KKN69803.1"/>
    <property type="molecule type" value="Genomic_DNA"/>
</dbReference>
<dbReference type="AlphaFoldDB" id="A0A0F9VVR5"/>
<proteinExistence type="predicted"/>
<protein>
    <submittedName>
        <fullName evidence="2">Uncharacterized protein</fullName>
    </submittedName>
</protein>